<keyword evidence="1" id="KW-0472">Membrane</keyword>
<evidence type="ECO:0000259" key="2">
    <source>
        <dbReference type="Pfam" id="PF20152"/>
    </source>
</evidence>
<gene>
    <name evidence="3" type="ORF">PILCRDRAFT_585390</name>
</gene>
<organism evidence="3 4">
    <name type="scientific">Piloderma croceum (strain F 1598)</name>
    <dbReference type="NCBI Taxonomy" id="765440"/>
    <lineage>
        <taxon>Eukaryota</taxon>
        <taxon>Fungi</taxon>
        <taxon>Dikarya</taxon>
        <taxon>Basidiomycota</taxon>
        <taxon>Agaricomycotina</taxon>
        <taxon>Agaricomycetes</taxon>
        <taxon>Agaricomycetidae</taxon>
        <taxon>Atheliales</taxon>
        <taxon>Atheliaceae</taxon>
        <taxon>Piloderma</taxon>
    </lineage>
</organism>
<dbReference type="EMBL" id="KN833015">
    <property type="protein sequence ID" value="KIM78606.1"/>
    <property type="molecule type" value="Genomic_DNA"/>
</dbReference>
<dbReference type="OrthoDB" id="3231781at2759"/>
<dbReference type="HOGENOM" id="CLU_046025_0_1_1"/>
<feature type="transmembrane region" description="Helical" evidence="1">
    <location>
        <begin position="153"/>
        <end position="178"/>
    </location>
</feature>
<feature type="transmembrane region" description="Helical" evidence="1">
    <location>
        <begin position="227"/>
        <end position="246"/>
    </location>
</feature>
<accession>A0A0C3FF69</accession>
<dbReference type="InParanoid" id="A0A0C3FF69"/>
<dbReference type="Proteomes" id="UP000054166">
    <property type="component" value="Unassembled WGS sequence"/>
</dbReference>
<keyword evidence="4" id="KW-1185">Reference proteome</keyword>
<name>A0A0C3FF69_PILCF</name>
<feature type="domain" description="DUF6534" evidence="2">
    <location>
        <begin position="163"/>
        <end position="250"/>
    </location>
</feature>
<reference evidence="4" key="2">
    <citation type="submission" date="2015-01" db="EMBL/GenBank/DDBJ databases">
        <title>Evolutionary Origins and Diversification of the Mycorrhizal Mutualists.</title>
        <authorList>
            <consortium name="DOE Joint Genome Institute"/>
            <consortium name="Mycorrhizal Genomics Consortium"/>
            <person name="Kohler A."/>
            <person name="Kuo A."/>
            <person name="Nagy L.G."/>
            <person name="Floudas D."/>
            <person name="Copeland A."/>
            <person name="Barry K.W."/>
            <person name="Cichocki N."/>
            <person name="Veneault-Fourrey C."/>
            <person name="LaButti K."/>
            <person name="Lindquist E.A."/>
            <person name="Lipzen A."/>
            <person name="Lundell T."/>
            <person name="Morin E."/>
            <person name="Murat C."/>
            <person name="Riley R."/>
            <person name="Ohm R."/>
            <person name="Sun H."/>
            <person name="Tunlid A."/>
            <person name="Henrissat B."/>
            <person name="Grigoriev I.V."/>
            <person name="Hibbett D.S."/>
            <person name="Martin F."/>
        </authorList>
    </citation>
    <scope>NUCLEOTIDE SEQUENCE [LARGE SCALE GENOMIC DNA]</scope>
    <source>
        <strain evidence="4">F 1598</strain>
    </source>
</reference>
<evidence type="ECO:0000256" key="1">
    <source>
        <dbReference type="SAM" id="Phobius"/>
    </source>
</evidence>
<feature type="transmembrane region" description="Helical" evidence="1">
    <location>
        <begin position="115"/>
        <end position="133"/>
    </location>
</feature>
<dbReference type="PANTHER" id="PTHR40465">
    <property type="entry name" value="CHROMOSOME 1, WHOLE GENOME SHOTGUN SEQUENCE"/>
    <property type="match status" value="1"/>
</dbReference>
<dbReference type="Pfam" id="PF20152">
    <property type="entry name" value="DUF6534"/>
    <property type="match status" value="1"/>
</dbReference>
<reference evidence="3 4" key="1">
    <citation type="submission" date="2014-04" db="EMBL/GenBank/DDBJ databases">
        <authorList>
            <consortium name="DOE Joint Genome Institute"/>
            <person name="Kuo A."/>
            <person name="Tarkka M."/>
            <person name="Buscot F."/>
            <person name="Kohler A."/>
            <person name="Nagy L.G."/>
            <person name="Floudas D."/>
            <person name="Copeland A."/>
            <person name="Barry K.W."/>
            <person name="Cichocki N."/>
            <person name="Veneault-Fourrey C."/>
            <person name="LaButti K."/>
            <person name="Lindquist E.A."/>
            <person name="Lipzen A."/>
            <person name="Lundell T."/>
            <person name="Morin E."/>
            <person name="Murat C."/>
            <person name="Sun H."/>
            <person name="Tunlid A."/>
            <person name="Henrissat B."/>
            <person name="Grigoriev I.V."/>
            <person name="Hibbett D.S."/>
            <person name="Martin F."/>
            <person name="Nordberg H.P."/>
            <person name="Cantor M.N."/>
            <person name="Hua S.X."/>
        </authorList>
    </citation>
    <scope>NUCLEOTIDE SEQUENCE [LARGE SCALE GENOMIC DNA]</scope>
    <source>
        <strain evidence="3 4">F 1598</strain>
    </source>
</reference>
<feature type="transmembrane region" description="Helical" evidence="1">
    <location>
        <begin position="84"/>
        <end position="103"/>
    </location>
</feature>
<protein>
    <recommendedName>
        <fullName evidence="2">DUF6534 domain-containing protein</fullName>
    </recommendedName>
</protein>
<feature type="transmembrane region" description="Helical" evidence="1">
    <location>
        <begin position="12"/>
        <end position="35"/>
    </location>
</feature>
<sequence>MDDFNPNTTIGALEGGIIVTNLLFGTFTMQVHIYYRKFPHDYWPLKTLVAVVWLLELAHTLCIVHGLFVMTISYHGQIIGIPKSLIASFIFSGIAGPIVQAFFITRVAKCFDKPYLAILCWTLTFFHLLSNVLMSVGSFTTQTVFLFEARWQWVVMTGLIDEACIDLLTAMSLCYFLVKSRRHSTHKKTIRLLDRLIAMTIPTGLITSLMAISNVICFLTMPDNLVWMALMICQVNLFSNSMLASLNGRSMLRHDQERDTTVPGNSLSNSLIFDRNSVELTTRINLGSFLTSEVSDAESASNPMAST</sequence>
<dbReference type="PANTHER" id="PTHR40465:SF1">
    <property type="entry name" value="DUF6534 DOMAIN-CONTAINING PROTEIN"/>
    <property type="match status" value="1"/>
</dbReference>
<dbReference type="InterPro" id="IPR045339">
    <property type="entry name" value="DUF6534"/>
</dbReference>
<feature type="transmembrane region" description="Helical" evidence="1">
    <location>
        <begin position="47"/>
        <end position="72"/>
    </location>
</feature>
<dbReference type="AlphaFoldDB" id="A0A0C3FF69"/>
<proteinExistence type="predicted"/>
<keyword evidence="1" id="KW-0812">Transmembrane</keyword>
<evidence type="ECO:0000313" key="3">
    <source>
        <dbReference type="EMBL" id="KIM78606.1"/>
    </source>
</evidence>
<evidence type="ECO:0000313" key="4">
    <source>
        <dbReference type="Proteomes" id="UP000054166"/>
    </source>
</evidence>
<keyword evidence="1" id="KW-1133">Transmembrane helix</keyword>
<feature type="transmembrane region" description="Helical" evidence="1">
    <location>
        <begin position="199"/>
        <end position="221"/>
    </location>
</feature>